<name>A0A6L6Q5V8_9BURK</name>
<accession>A0A6L6Q5V8</accession>
<evidence type="ECO:0000313" key="1">
    <source>
        <dbReference type="EMBL" id="MTW04935.1"/>
    </source>
</evidence>
<gene>
    <name evidence="1" type="ORF">GM668_22930</name>
</gene>
<dbReference type="Proteomes" id="UP000484015">
    <property type="component" value="Unassembled WGS sequence"/>
</dbReference>
<protein>
    <submittedName>
        <fullName evidence="1">Uncharacterized protein</fullName>
    </submittedName>
</protein>
<keyword evidence="2" id="KW-1185">Reference proteome</keyword>
<evidence type="ECO:0000313" key="2">
    <source>
        <dbReference type="Proteomes" id="UP000484015"/>
    </source>
</evidence>
<reference evidence="1 2" key="1">
    <citation type="submission" date="2019-11" db="EMBL/GenBank/DDBJ databases">
        <title>Type strains purchased from KCTC, JCM and DSMZ.</title>
        <authorList>
            <person name="Lu H."/>
        </authorList>
    </citation>
    <scope>NUCLEOTIDE SEQUENCE [LARGE SCALE GENOMIC DNA]</scope>
    <source>
        <strain evidence="1 2">KCTC 42409</strain>
    </source>
</reference>
<sequence length="91" mass="9919">MLSKAYESAIEKTAKVFPGLMKSSGQFGVNLENSTFSTVGPKFQIVAGSSRLLPDMRTSSKKTRNIGEFAAFESYWHLRKVGAAFAGKPMP</sequence>
<comment type="caution">
    <text evidence="1">The sequence shown here is derived from an EMBL/GenBank/DDBJ whole genome shotgun (WGS) entry which is preliminary data.</text>
</comment>
<dbReference type="EMBL" id="WNLA01000019">
    <property type="protein sequence ID" value="MTW04935.1"/>
    <property type="molecule type" value="Genomic_DNA"/>
</dbReference>
<dbReference type="RefSeq" id="WP_155441292.1">
    <property type="nucleotide sequence ID" value="NZ_WNLA01000019.1"/>
</dbReference>
<organism evidence="1 2">
    <name type="scientific">Pseudoduganella ginsengisoli</name>
    <dbReference type="NCBI Taxonomy" id="1462440"/>
    <lineage>
        <taxon>Bacteria</taxon>
        <taxon>Pseudomonadati</taxon>
        <taxon>Pseudomonadota</taxon>
        <taxon>Betaproteobacteria</taxon>
        <taxon>Burkholderiales</taxon>
        <taxon>Oxalobacteraceae</taxon>
        <taxon>Telluria group</taxon>
        <taxon>Pseudoduganella</taxon>
    </lineage>
</organism>
<dbReference type="AlphaFoldDB" id="A0A6L6Q5V8"/>
<proteinExistence type="predicted"/>